<proteinExistence type="predicted"/>
<dbReference type="SUPFAM" id="SSF55753">
    <property type="entry name" value="Actin depolymerizing proteins"/>
    <property type="match status" value="1"/>
</dbReference>
<evidence type="ECO:0000313" key="2">
    <source>
        <dbReference type="EMBL" id="GAH09878.1"/>
    </source>
</evidence>
<feature type="non-terminal residue" evidence="2">
    <location>
        <position position="124"/>
    </location>
</feature>
<sequence length="124" mass="14783">MLRTGYYDYIYKVDGEKIKLKPEKIFDPSGVYLIVDKGLKLIWIWAGSHSRLFHRYMAANWAGKLKTKKKFYNFKYEVIKQGLEPSEFRIVYKEIKENRTDLTFPGQSRDDSTKSEPLEEYISR</sequence>
<dbReference type="EMBL" id="BART01034994">
    <property type="protein sequence ID" value="GAH09878.1"/>
    <property type="molecule type" value="Genomic_DNA"/>
</dbReference>
<evidence type="ECO:0000256" key="1">
    <source>
        <dbReference type="SAM" id="MobiDB-lite"/>
    </source>
</evidence>
<comment type="caution">
    <text evidence="2">The sequence shown here is derived from an EMBL/GenBank/DDBJ whole genome shotgun (WGS) entry which is preliminary data.</text>
</comment>
<name>X1EMJ2_9ZZZZ</name>
<reference evidence="2" key="1">
    <citation type="journal article" date="2014" name="Front. Microbiol.">
        <title>High frequency of phylogenetically diverse reductive dehalogenase-homologous genes in deep subseafloor sedimentary metagenomes.</title>
        <authorList>
            <person name="Kawai M."/>
            <person name="Futagami T."/>
            <person name="Toyoda A."/>
            <person name="Takaki Y."/>
            <person name="Nishi S."/>
            <person name="Hori S."/>
            <person name="Arai W."/>
            <person name="Tsubouchi T."/>
            <person name="Morono Y."/>
            <person name="Uchiyama I."/>
            <person name="Ito T."/>
            <person name="Fujiyama A."/>
            <person name="Inagaki F."/>
            <person name="Takami H."/>
        </authorList>
    </citation>
    <scope>NUCLEOTIDE SEQUENCE</scope>
    <source>
        <strain evidence="2">Expedition CK06-06</strain>
    </source>
</reference>
<dbReference type="AlphaFoldDB" id="X1EMJ2"/>
<accession>X1EMJ2</accession>
<organism evidence="2">
    <name type="scientific">marine sediment metagenome</name>
    <dbReference type="NCBI Taxonomy" id="412755"/>
    <lineage>
        <taxon>unclassified sequences</taxon>
        <taxon>metagenomes</taxon>
        <taxon>ecological metagenomes</taxon>
    </lineage>
</organism>
<feature type="region of interest" description="Disordered" evidence="1">
    <location>
        <begin position="102"/>
        <end position="124"/>
    </location>
</feature>
<dbReference type="InterPro" id="IPR029006">
    <property type="entry name" value="ADF-H/Gelsolin-like_dom_sf"/>
</dbReference>
<feature type="compositionally biased region" description="Basic and acidic residues" evidence="1">
    <location>
        <begin position="108"/>
        <end position="124"/>
    </location>
</feature>
<protein>
    <recommendedName>
        <fullName evidence="3">Gelsolin-like domain-containing protein</fullName>
    </recommendedName>
</protein>
<gene>
    <name evidence="2" type="ORF">S01H4_59620</name>
</gene>
<evidence type="ECO:0008006" key="3">
    <source>
        <dbReference type="Google" id="ProtNLM"/>
    </source>
</evidence>
<dbReference type="Gene3D" id="3.40.20.10">
    <property type="entry name" value="Severin"/>
    <property type="match status" value="1"/>
</dbReference>